<dbReference type="VEuPathDB" id="FungiDB:I302_08915"/>
<dbReference type="AlphaFoldDB" id="A0A1B9FR43"/>
<evidence type="ECO:0000313" key="3">
    <source>
        <dbReference type="Proteomes" id="UP000092730"/>
    </source>
</evidence>
<proteinExistence type="predicted"/>
<accession>A0A1B9FR43</accession>
<dbReference type="Proteomes" id="UP000092730">
    <property type="component" value="Chromosome 3"/>
</dbReference>
<dbReference type="EMBL" id="KV700382">
    <property type="protein sequence ID" value="OCF21243.1"/>
    <property type="molecule type" value="Genomic_DNA"/>
</dbReference>
<organism evidence="1">
    <name type="scientific">Kwoniella bestiolae CBS 10118</name>
    <dbReference type="NCBI Taxonomy" id="1296100"/>
    <lineage>
        <taxon>Eukaryota</taxon>
        <taxon>Fungi</taxon>
        <taxon>Dikarya</taxon>
        <taxon>Basidiomycota</taxon>
        <taxon>Agaricomycotina</taxon>
        <taxon>Tremellomycetes</taxon>
        <taxon>Tremellales</taxon>
        <taxon>Cryptococcaceae</taxon>
        <taxon>Kwoniella</taxon>
    </lineage>
</organism>
<name>A0A1B9FR43_9TREE</name>
<keyword evidence="3" id="KW-1185">Reference proteome</keyword>
<protein>
    <submittedName>
        <fullName evidence="1">Uncharacterized protein</fullName>
    </submittedName>
</protein>
<reference evidence="1" key="1">
    <citation type="submission" date="2013-07" db="EMBL/GenBank/DDBJ databases">
        <title>The Genome Sequence of Cryptococcus bestiolae CBS10118.</title>
        <authorList>
            <consortium name="The Broad Institute Genome Sequencing Platform"/>
            <person name="Cuomo C."/>
            <person name="Litvintseva A."/>
            <person name="Chen Y."/>
            <person name="Heitman J."/>
            <person name="Sun S."/>
            <person name="Springer D."/>
            <person name="Dromer F."/>
            <person name="Young S.K."/>
            <person name="Zeng Q."/>
            <person name="Gargeya S."/>
            <person name="Fitzgerald M."/>
            <person name="Abouelleil A."/>
            <person name="Alvarado L."/>
            <person name="Berlin A.M."/>
            <person name="Chapman S.B."/>
            <person name="Dewar J."/>
            <person name="Goldberg J."/>
            <person name="Griggs A."/>
            <person name="Gujja S."/>
            <person name="Hansen M."/>
            <person name="Howarth C."/>
            <person name="Imamovic A."/>
            <person name="Larimer J."/>
            <person name="McCowan C."/>
            <person name="Murphy C."/>
            <person name="Pearson M."/>
            <person name="Priest M."/>
            <person name="Roberts A."/>
            <person name="Saif S."/>
            <person name="Shea T."/>
            <person name="Sykes S."/>
            <person name="Wortman J."/>
            <person name="Nusbaum C."/>
            <person name="Birren B."/>
        </authorList>
    </citation>
    <scope>NUCLEOTIDE SEQUENCE [LARGE SCALE GENOMIC DNA]</scope>
    <source>
        <strain evidence="1">CBS 10118</strain>
    </source>
</reference>
<dbReference type="RefSeq" id="XP_019042313.1">
    <property type="nucleotide sequence ID" value="XM_019195490.1"/>
</dbReference>
<evidence type="ECO:0000313" key="2">
    <source>
        <dbReference type="EMBL" id="WVW82996.1"/>
    </source>
</evidence>
<dbReference type="KEGG" id="kbi:30213314"/>
<reference evidence="2" key="4">
    <citation type="submission" date="2024-02" db="EMBL/GenBank/DDBJ databases">
        <title>Comparative genomics of Cryptococcus and Kwoniella reveals pathogenesis evolution and contrasting modes of karyotype evolution via chromosome fusion or intercentromeric recombination.</title>
        <authorList>
            <person name="Coelho M.A."/>
            <person name="David-Palma M."/>
            <person name="Shea T."/>
            <person name="Bowers K."/>
            <person name="McGinley-Smith S."/>
            <person name="Mohammad A.W."/>
            <person name="Gnirke A."/>
            <person name="Yurkov A.M."/>
            <person name="Nowrousian M."/>
            <person name="Sun S."/>
            <person name="Cuomo C.A."/>
            <person name="Heitman J."/>
        </authorList>
    </citation>
    <scope>NUCLEOTIDE SEQUENCE</scope>
    <source>
        <strain evidence="2">CBS 10118</strain>
    </source>
</reference>
<sequence length="374" mass="41923">MLYQSEFCASGRNCTTIQSGYSTANLSRTLSCPPQFSSAGTSPSAFDRPGKVCYDLSASPSHKGSQWSSGGSDTCTIYSDCSNSQGFDSPSYDVIEGIPIPIQGDPSKSWNHLRERAESCQERLKSLAGTAIFRDEDPELKQGRYGSIISTCLSDIDSQERRTTKATAELRARWNDWIKDVSEKDLTDPSVLRKKQSFNSVNSYIETIGSYDTKGFMEYVTDPSGRSSAEKEWVPRASLAKLCWTRDRMYGDIENDLTKVEGVLSRRGGIAEVLGPLRRLYSTEDHIRSYYNERPLHEDEPTVYQKVNPPDTRMIYAISLNPDDPTEVIEDLRGGEWRNITCEEYDRVHAFVDEVKADKAASGVVPCELRYPEA</sequence>
<reference evidence="2" key="2">
    <citation type="submission" date="2013-07" db="EMBL/GenBank/DDBJ databases">
        <authorList>
            <consortium name="The Broad Institute Genome Sequencing Platform"/>
            <person name="Cuomo C."/>
            <person name="Litvintseva A."/>
            <person name="Chen Y."/>
            <person name="Heitman J."/>
            <person name="Sun S."/>
            <person name="Springer D."/>
            <person name="Dromer F."/>
            <person name="Young S.K."/>
            <person name="Zeng Q."/>
            <person name="Gargeya S."/>
            <person name="Fitzgerald M."/>
            <person name="Abouelleil A."/>
            <person name="Alvarado L."/>
            <person name="Berlin A.M."/>
            <person name="Chapman S.B."/>
            <person name="Dewar J."/>
            <person name="Goldberg J."/>
            <person name="Griggs A."/>
            <person name="Gujja S."/>
            <person name="Hansen M."/>
            <person name="Howarth C."/>
            <person name="Imamovic A."/>
            <person name="Larimer J."/>
            <person name="McCowan C."/>
            <person name="Murphy C."/>
            <person name="Pearson M."/>
            <person name="Priest M."/>
            <person name="Roberts A."/>
            <person name="Saif S."/>
            <person name="Shea T."/>
            <person name="Sykes S."/>
            <person name="Wortman J."/>
            <person name="Nusbaum C."/>
            <person name="Birren B."/>
        </authorList>
    </citation>
    <scope>NUCLEOTIDE SEQUENCE</scope>
    <source>
        <strain evidence="2">CBS 10118</strain>
    </source>
</reference>
<reference evidence="1" key="3">
    <citation type="submission" date="2016-07" db="EMBL/GenBank/DDBJ databases">
        <title>Evolution of pathogenesis and genome organization in the Tremellales.</title>
        <authorList>
            <person name="Cuomo C."/>
            <person name="Litvintseva A."/>
            <person name="Heitman J."/>
            <person name="Chen Y."/>
            <person name="Sun S."/>
            <person name="Springer D."/>
            <person name="Dromer F."/>
            <person name="Young S."/>
            <person name="Zeng Q."/>
            <person name="Chapman S."/>
            <person name="Gujja S."/>
            <person name="Saif S."/>
            <person name="Birren B."/>
        </authorList>
    </citation>
    <scope>NUCLEOTIDE SEQUENCE</scope>
    <source>
        <strain evidence="1">CBS 10118</strain>
    </source>
</reference>
<evidence type="ECO:0000313" key="1">
    <source>
        <dbReference type="EMBL" id="OCF21243.1"/>
    </source>
</evidence>
<gene>
    <name evidence="1" type="ORF">I302_08915</name>
    <name evidence="2" type="ORF">I302_105012</name>
</gene>
<dbReference type="EMBL" id="CP144543">
    <property type="protein sequence ID" value="WVW82996.1"/>
    <property type="molecule type" value="Genomic_DNA"/>
</dbReference>
<dbReference type="GeneID" id="30213314"/>